<evidence type="ECO:0000313" key="12">
    <source>
        <dbReference type="EMBL" id="GAA4631080.1"/>
    </source>
</evidence>
<evidence type="ECO:0000256" key="5">
    <source>
        <dbReference type="ARBA" id="ARBA00022741"/>
    </source>
</evidence>
<dbReference type="Gene3D" id="3.30.565.10">
    <property type="entry name" value="Histidine kinase-like ATPase, C-terminal domain"/>
    <property type="match status" value="1"/>
</dbReference>
<evidence type="ECO:0000256" key="1">
    <source>
        <dbReference type="ARBA" id="ARBA00000085"/>
    </source>
</evidence>
<evidence type="ECO:0000256" key="7">
    <source>
        <dbReference type="ARBA" id="ARBA00022840"/>
    </source>
</evidence>
<sequence>MDLTRARRRIAAVPPWAREPALCAVVAAATVYRIGTATPDTGDRTPDAAAYGIGLAMALALLLRGRRPALTIGVISLLWLIYHVADYPGGAPAVAVWVALYSAAAAPRRWAALSLSGWMIVSDALARTKHSGVGLFDAALDGSTVVFVAALLLGDAVRSRRARRAEFEARLALLAAHRDQVAAQRLVEERIRIARELHDVSAHTIAVINVQASVAAELLTEAPAQAREAIEAVRRAGGEALAELRATVGVLRDPAEGDVQPPAPGIDRLDDLARAVGTGGPRVEVRIEGERRPLSRLVEFTAYRIAQEALTNALRHANADLVEILVRYDDGGIALEVRDDGGHDDRTAGRARPGHDDHATGHADPDGDDRATRQDHDDRTAGRAGSCHDDRVPGHAEPGDDPATPRTRRDHDDRSAWHAEPGHGLRGMAERAVGLGGRFTAGPFQWPDGGRGFQVRAWLPDEEAT</sequence>
<evidence type="ECO:0000256" key="4">
    <source>
        <dbReference type="ARBA" id="ARBA00022679"/>
    </source>
</evidence>
<dbReference type="InterPro" id="IPR036890">
    <property type="entry name" value="HATPase_C_sf"/>
</dbReference>
<organism evidence="12 13">
    <name type="scientific">Actinoallomurus vinaceus</name>
    <dbReference type="NCBI Taxonomy" id="1080074"/>
    <lineage>
        <taxon>Bacteria</taxon>
        <taxon>Bacillati</taxon>
        <taxon>Actinomycetota</taxon>
        <taxon>Actinomycetes</taxon>
        <taxon>Streptosporangiales</taxon>
        <taxon>Thermomonosporaceae</taxon>
        <taxon>Actinoallomurus</taxon>
    </lineage>
</organism>
<dbReference type="Pfam" id="PF07730">
    <property type="entry name" value="HisKA_3"/>
    <property type="match status" value="1"/>
</dbReference>
<dbReference type="RefSeq" id="WP_345434347.1">
    <property type="nucleotide sequence ID" value="NZ_BAABHK010000009.1"/>
</dbReference>
<name>A0ABP8UH88_9ACTN</name>
<dbReference type="InterPro" id="IPR050482">
    <property type="entry name" value="Sensor_HK_TwoCompSys"/>
</dbReference>
<keyword evidence="5" id="KW-0547">Nucleotide-binding</keyword>
<feature type="domain" description="Signal transduction histidine kinase subgroup 3 dimerisation and phosphoacceptor" evidence="11">
    <location>
        <begin position="189"/>
        <end position="254"/>
    </location>
</feature>
<dbReference type="EC" id="2.7.13.3" evidence="2"/>
<evidence type="ECO:0000256" key="9">
    <source>
        <dbReference type="SAM" id="MobiDB-lite"/>
    </source>
</evidence>
<evidence type="ECO:0000256" key="10">
    <source>
        <dbReference type="SAM" id="Phobius"/>
    </source>
</evidence>
<evidence type="ECO:0000259" key="11">
    <source>
        <dbReference type="Pfam" id="PF07730"/>
    </source>
</evidence>
<dbReference type="Proteomes" id="UP001501442">
    <property type="component" value="Unassembled WGS sequence"/>
</dbReference>
<keyword evidence="6" id="KW-0418">Kinase</keyword>
<keyword evidence="8" id="KW-0902">Two-component regulatory system</keyword>
<protein>
    <recommendedName>
        <fullName evidence="2">histidine kinase</fullName>
        <ecNumber evidence="2">2.7.13.3</ecNumber>
    </recommendedName>
</protein>
<comment type="caution">
    <text evidence="12">The sequence shown here is derived from an EMBL/GenBank/DDBJ whole genome shotgun (WGS) entry which is preliminary data.</text>
</comment>
<keyword evidence="10" id="KW-1133">Transmembrane helix</keyword>
<reference evidence="13" key="1">
    <citation type="journal article" date="2019" name="Int. J. Syst. Evol. Microbiol.">
        <title>The Global Catalogue of Microorganisms (GCM) 10K type strain sequencing project: providing services to taxonomists for standard genome sequencing and annotation.</title>
        <authorList>
            <consortium name="The Broad Institute Genomics Platform"/>
            <consortium name="The Broad Institute Genome Sequencing Center for Infectious Disease"/>
            <person name="Wu L."/>
            <person name="Ma J."/>
        </authorList>
    </citation>
    <scope>NUCLEOTIDE SEQUENCE [LARGE SCALE GENOMIC DNA]</scope>
    <source>
        <strain evidence="13">JCM 17939</strain>
    </source>
</reference>
<keyword evidence="7" id="KW-0067">ATP-binding</keyword>
<evidence type="ECO:0000256" key="6">
    <source>
        <dbReference type="ARBA" id="ARBA00022777"/>
    </source>
</evidence>
<evidence type="ECO:0000256" key="8">
    <source>
        <dbReference type="ARBA" id="ARBA00023012"/>
    </source>
</evidence>
<accession>A0ABP8UH88</accession>
<feature type="compositionally biased region" description="Basic and acidic residues" evidence="9">
    <location>
        <begin position="336"/>
        <end position="398"/>
    </location>
</feature>
<dbReference type="CDD" id="cd16917">
    <property type="entry name" value="HATPase_UhpB-NarQ-NarX-like"/>
    <property type="match status" value="1"/>
</dbReference>
<evidence type="ECO:0000256" key="2">
    <source>
        <dbReference type="ARBA" id="ARBA00012438"/>
    </source>
</evidence>
<feature type="transmembrane region" description="Helical" evidence="10">
    <location>
        <begin position="132"/>
        <end position="154"/>
    </location>
</feature>
<comment type="catalytic activity">
    <reaction evidence="1">
        <text>ATP + protein L-histidine = ADP + protein N-phospho-L-histidine.</text>
        <dbReference type="EC" id="2.7.13.3"/>
    </reaction>
</comment>
<dbReference type="EMBL" id="BAABHK010000009">
    <property type="protein sequence ID" value="GAA4631080.1"/>
    <property type="molecule type" value="Genomic_DNA"/>
</dbReference>
<evidence type="ECO:0000256" key="3">
    <source>
        <dbReference type="ARBA" id="ARBA00022553"/>
    </source>
</evidence>
<keyword evidence="13" id="KW-1185">Reference proteome</keyword>
<feature type="compositionally biased region" description="Basic and acidic residues" evidence="9">
    <location>
        <begin position="407"/>
        <end position="423"/>
    </location>
</feature>
<keyword evidence="4" id="KW-0808">Transferase</keyword>
<feature type="region of interest" description="Disordered" evidence="9">
    <location>
        <begin position="336"/>
        <end position="426"/>
    </location>
</feature>
<dbReference type="SUPFAM" id="SSF55874">
    <property type="entry name" value="ATPase domain of HSP90 chaperone/DNA topoisomerase II/histidine kinase"/>
    <property type="match status" value="1"/>
</dbReference>
<gene>
    <name evidence="12" type="ORF">GCM10023196_058990</name>
</gene>
<keyword evidence="3" id="KW-0597">Phosphoprotein</keyword>
<dbReference type="Gene3D" id="1.20.5.1930">
    <property type="match status" value="1"/>
</dbReference>
<keyword evidence="10" id="KW-0812">Transmembrane</keyword>
<proteinExistence type="predicted"/>
<dbReference type="InterPro" id="IPR011712">
    <property type="entry name" value="Sig_transdc_His_kin_sub3_dim/P"/>
</dbReference>
<keyword evidence="10" id="KW-0472">Membrane</keyword>
<dbReference type="PANTHER" id="PTHR24421">
    <property type="entry name" value="NITRATE/NITRITE SENSOR PROTEIN NARX-RELATED"/>
    <property type="match status" value="1"/>
</dbReference>
<evidence type="ECO:0000313" key="13">
    <source>
        <dbReference type="Proteomes" id="UP001501442"/>
    </source>
</evidence>
<dbReference type="PANTHER" id="PTHR24421:SF10">
    <property type="entry name" value="NITRATE_NITRITE SENSOR PROTEIN NARQ"/>
    <property type="match status" value="1"/>
</dbReference>